<evidence type="ECO:0000313" key="1">
    <source>
        <dbReference type="EMBL" id="KAK0508183.1"/>
    </source>
</evidence>
<comment type="caution">
    <text evidence="1">The sequence shown here is derived from an EMBL/GenBank/DDBJ whole genome shotgun (WGS) entry which is preliminary data.</text>
</comment>
<proteinExistence type="predicted"/>
<protein>
    <submittedName>
        <fullName evidence="1">Uncharacterized protein</fullName>
    </submittedName>
</protein>
<keyword evidence="2" id="KW-1185">Reference proteome</keyword>
<organism evidence="1 2">
    <name type="scientific">Cladonia borealis</name>
    <dbReference type="NCBI Taxonomy" id="184061"/>
    <lineage>
        <taxon>Eukaryota</taxon>
        <taxon>Fungi</taxon>
        <taxon>Dikarya</taxon>
        <taxon>Ascomycota</taxon>
        <taxon>Pezizomycotina</taxon>
        <taxon>Lecanoromycetes</taxon>
        <taxon>OSLEUM clade</taxon>
        <taxon>Lecanoromycetidae</taxon>
        <taxon>Lecanorales</taxon>
        <taxon>Lecanorineae</taxon>
        <taxon>Cladoniaceae</taxon>
        <taxon>Cladonia</taxon>
    </lineage>
</organism>
<dbReference type="AlphaFoldDB" id="A0AA39UXZ2"/>
<accession>A0AA39UXZ2</accession>
<name>A0AA39UXZ2_9LECA</name>
<reference evidence="1" key="1">
    <citation type="submission" date="2023-03" db="EMBL/GenBank/DDBJ databases">
        <title>Complete genome of Cladonia borealis.</title>
        <authorList>
            <person name="Park H."/>
        </authorList>
    </citation>
    <scope>NUCLEOTIDE SEQUENCE</scope>
    <source>
        <strain evidence="1">ANT050790</strain>
    </source>
</reference>
<dbReference type="Proteomes" id="UP001166286">
    <property type="component" value="Unassembled WGS sequence"/>
</dbReference>
<sequence>MSLTPLYPHGPTFRLKAVVENRQKDVMKVEELEDQRLLAALVASLDMKLNYKKIAHYHGTTLSTTVLLLHPALLDASMLIRAIQIEAEQGPSSSIKPTAKAEFIPALAPRIARHGMNVKRPPMYIAQLRTARQSMEKTKEEGEINKGVVMMSKRLEDFEIGRDIAYKTRSILGKRRREKDELEEDSA</sequence>
<evidence type="ECO:0000313" key="2">
    <source>
        <dbReference type="Proteomes" id="UP001166286"/>
    </source>
</evidence>
<gene>
    <name evidence="1" type="ORF">JMJ35_009267</name>
</gene>
<dbReference type="EMBL" id="JAFEKC020000021">
    <property type="protein sequence ID" value="KAK0508183.1"/>
    <property type="molecule type" value="Genomic_DNA"/>
</dbReference>